<organism evidence="2 3">
    <name type="scientific">Candidatus Fimimonas gallinarum</name>
    <dbReference type="NCBI Taxonomy" id="2840821"/>
    <lineage>
        <taxon>Bacteria</taxon>
        <taxon>Pseudomonadati</taxon>
        <taxon>Myxococcota</taxon>
        <taxon>Myxococcia</taxon>
        <taxon>Myxococcales</taxon>
        <taxon>Cystobacterineae</taxon>
        <taxon>Myxococcaceae</taxon>
        <taxon>Myxococcaceae incertae sedis</taxon>
        <taxon>Candidatus Fimimonas</taxon>
    </lineage>
</organism>
<evidence type="ECO:0000313" key="2">
    <source>
        <dbReference type="EMBL" id="HIR65331.1"/>
    </source>
</evidence>
<reference evidence="2" key="1">
    <citation type="submission" date="2020-10" db="EMBL/GenBank/DDBJ databases">
        <authorList>
            <person name="Gilroy R."/>
        </authorList>
    </citation>
    <scope>NUCLEOTIDE SEQUENCE</scope>
    <source>
        <strain evidence="2">CHK121-14286</strain>
    </source>
</reference>
<keyword evidence="1" id="KW-0472">Membrane</keyword>
<keyword evidence="1" id="KW-1133">Transmembrane helix</keyword>
<proteinExistence type="predicted"/>
<evidence type="ECO:0000313" key="3">
    <source>
        <dbReference type="Proteomes" id="UP000824200"/>
    </source>
</evidence>
<evidence type="ECO:0000256" key="1">
    <source>
        <dbReference type="SAM" id="Phobius"/>
    </source>
</evidence>
<gene>
    <name evidence="2" type="ORF">IAC95_00345</name>
</gene>
<dbReference type="AlphaFoldDB" id="A0A9D1J7I5"/>
<reference evidence="2" key="2">
    <citation type="journal article" date="2021" name="PeerJ">
        <title>Extensive microbial diversity within the chicken gut microbiome revealed by metagenomics and culture.</title>
        <authorList>
            <person name="Gilroy R."/>
            <person name="Ravi A."/>
            <person name="Getino M."/>
            <person name="Pursley I."/>
            <person name="Horton D.L."/>
            <person name="Alikhan N.F."/>
            <person name="Baker D."/>
            <person name="Gharbi K."/>
            <person name="Hall N."/>
            <person name="Watson M."/>
            <person name="Adriaenssens E.M."/>
            <person name="Foster-Nyarko E."/>
            <person name="Jarju S."/>
            <person name="Secka A."/>
            <person name="Antonio M."/>
            <person name="Oren A."/>
            <person name="Chaudhuri R.R."/>
            <person name="La Ragione R."/>
            <person name="Hildebrand F."/>
            <person name="Pallen M.J."/>
        </authorList>
    </citation>
    <scope>NUCLEOTIDE SEQUENCE</scope>
    <source>
        <strain evidence="2">CHK121-14286</strain>
    </source>
</reference>
<keyword evidence="1" id="KW-0812">Transmembrane</keyword>
<sequence length="147" mass="16106">MKNISGTPPVKTEFAFFTVRLGKIFSNLSIFFLILCLCGVLSFVTTAFILLCGLTAILITLGTIFIIIPDYWDKLMVASNISAEVSEFFLQNIFWFAGFSVAFALLALLLLVWDKKRSHVPRIVLSSVILAVALLCIVVVALGGNKA</sequence>
<accession>A0A9D1J7I5</accession>
<dbReference type="EMBL" id="DVHL01000004">
    <property type="protein sequence ID" value="HIR65331.1"/>
    <property type="molecule type" value="Genomic_DNA"/>
</dbReference>
<feature type="transmembrane region" description="Helical" evidence="1">
    <location>
        <begin position="123"/>
        <end position="144"/>
    </location>
</feature>
<feature type="transmembrane region" description="Helical" evidence="1">
    <location>
        <begin position="24"/>
        <end position="41"/>
    </location>
</feature>
<dbReference type="Proteomes" id="UP000824200">
    <property type="component" value="Unassembled WGS sequence"/>
</dbReference>
<comment type="caution">
    <text evidence="2">The sequence shown here is derived from an EMBL/GenBank/DDBJ whole genome shotgun (WGS) entry which is preliminary data.</text>
</comment>
<feature type="transmembrane region" description="Helical" evidence="1">
    <location>
        <begin position="88"/>
        <end position="111"/>
    </location>
</feature>
<name>A0A9D1J7I5_9BACT</name>
<feature type="transmembrane region" description="Helical" evidence="1">
    <location>
        <begin position="48"/>
        <end position="68"/>
    </location>
</feature>
<protein>
    <submittedName>
        <fullName evidence="2">Uncharacterized protein</fullName>
    </submittedName>
</protein>